<dbReference type="AlphaFoldDB" id="A0A379DZ86"/>
<name>A0A379DZ86_9BACT</name>
<organism evidence="1 2">
    <name type="scientific">Prevotella disiens</name>
    <dbReference type="NCBI Taxonomy" id="28130"/>
    <lineage>
        <taxon>Bacteria</taxon>
        <taxon>Pseudomonadati</taxon>
        <taxon>Bacteroidota</taxon>
        <taxon>Bacteroidia</taxon>
        <taxon>Bacteroidales</taxon>
        <taxon>Prevotellaceae</taxon>
        <taxon>Prevotella</taxon>
    </lineage>
</organism>
<accession>A0A379DZ86</accession>
<protein>
    <submittedName>
        <fullName evidence="1">Uncharacterized protein</fullName>
    </submittedName>
</protein>
<proteinExistence type="predicted"/>
<gene>
    <name evidence="1" type="ORF">NCTC11157_01384</name>
</gene>
<dbReference type="Proteomes" id="UP000254072">
    <property type="component" value="Unassembled WGS sequence"/>
</dbReference>
<evidence type="ECO:0000313" key="1">
    <source>
        <dbReference type="EMBL" id="SUB85649.1"/>
    </source>
</evidence>
<evidence type="ECO:0000313" key="2">
    <source>
        <dbReference type="Proteomes" id="UP000254072"/>
    </source>
</evidence>
<dbReference type="EMBL" id="UGTL01000001">
    <property type="protein sequence ID" value="SUB85649.1"/>
    <property type="molecule type" value="Genomic_DNA"/>
</dbReference>
<reference evidence="1 2" key="1">
    <citation type="submission" date="2018-06" db="EMBL/GenBank/DDBJ databases">
        <authorList>
            <consortium name="Pathogen Informatics"/>
            <person name="Doyle S."/>
        </authorList>
    </citation>
    <scope>NUCLEOTIDE SEQUENCE [LARGE SCALE GENOMIC DNA]</scope>
    <source>
        <strain evidence="1 2">NCTC11157</strain>
    </source>
</reference>
<sequence>MEILTNLYLSENQQVIYCVFKPIVWYFKTIGFVVQNRLF</sequence>